<evidence type="ECO:0000313" key="1">
    <source>
        <dbReference type="EMBL" id="MFC3193375.1"/>
    </source>
</evidence>
<dbReference type="RefSeq" id="WP_077410054.1">
    <property type="nucleotide sequence ID" value="NZ_JBHRTS010000002.1"/>
</dbReference>
<organism evidence="1 2">
    <name type="scientific">Marinicella sediminis</name>
    <dbReference type="NCBI Taxonomy" id="1792834"/>
    <lineage>
        <taxon>Bacteria</taxon>
        <taxon>Pseudomonadati</taxon>
        <taxon>Pseudomonadota</taxon>
        <taxon>Gammaproteobacteria</taxon>
        <taxon>Lysobacterales</taxon>
        <taxon>Marinicellaceae</taxon>
        <taxon>Marinicella</taxon>
    </lineage>
</organism>
<gene>
    <name evidence="1" type="ORF">ACFODZ_03860</name>
</gene>
<dbReference type="EMBL" id="JBHRTS010000002">
    <property type="protein sequence ID" value="MFC3193375.1"/>
    <property type="molecule type" value="Genomic_DNA"/>
</dbReference>
<evidence type="ECO:0000313" key="2">
    <source>
        <dbReference type="Proteomes" id="UP001595533"/>
    </source>
</evidence>
<dbReference type="Proteomes" id="UP001595533">
    <property type="component" value="Unassembled WGS sequence"/>
</dbReference>
<accession>A0ABV7J931</accession>
<keyword evidence="2" id="KW-1185">Reference proteome</keyword>
<name>A0ABV7J931_9GAMM</name>
<comment type="caution">
    <text evidence="1">The sequence shown here is derived from an EMBL/GenBank/DDBJ whole genome shotgun (WGS) entry which is preliminary data.</text>
</comment>
<proteinExistence type="predicted"/>
<evidence type="ECO:0008006" key="3">
    <source>
        <dbReference type="Google" id="ProtNLM"/>
    </source>
</evidence>
<protein>
    <recommendedName>
        <fullName evidence="3">YqaJ viral recombinase domain-containing protein</fullName>
    </recommendedName>
</protein>
<reference evidence="2" key="1">
    <citation type="journal article" date="2019" name="Int. J. Syst. Evol. Microbiol.">
        <title>The Global Catalogue of Microorganisms (GCM) 10K type strain sequencing project: providing services to taxonomists for standard genome sequencing and annotation.</title>
        <authorList>
            <consortium name="The Broad Institute Genomics Platform"/>
            <consortium name="The Broad Institute Genome Sequencing Center for Infectious Disease"/>
            <person name="Wu L."/>
            <person name="Ma J."/>
        </authorList>
    </citation>
    <scope>NUCLEOTIDE SEQUENCE [LARGE SCALE GENOMIC DNA]</scope>
    <source>
        <strain evidence="2">KCTC 42953</strain>
    </source>
</reference>
<sequence>MAFEASRRAGRYWDDAITLDQMIKEYNFNTTGKNERDFENGLSAVLDARKNRFNCTVMSQINKETKVSSVYCFGKNHRPDMTLDENGIAIELKFTDYSGLKDAIGQGYMYRLQYRFVFLILVIKDTKKEFYSDLCIGKEHPMEDMLQHLADHMNIFTYIVPSFKVKPGMKKCHSYFLPASDLAD</sequence>